<feature type="region of interest" description="Disordered" evidence="1">
    <location>
        <begin position="65"/>
        <end position="162"/>
    </location>
</feature>
<gene>
    <name evidence="2" type="ORF">PAPOLLO_LOCUS16593</name>
</gene>
<dbReference type="OrthoDB" id="7480254at2759"/>
<name>A0A8S3XF08_PARAO</name>
<sequence>MSDTSTYLTNRNELTEPNILVVANRRPTLKLFRNINIPLSIKGIKEVDNQAENKIVQTERVILSPLPSENNKLLDAEDPLNQEVHDYCSDDSVKDPNYVNTDDYYSDSDHSDLNSKKDRIRNTEEDAKRVEEQVTEPDTEKNTEMDREPDREQDLEQVTNKK</sequence>
<evidence type="ECO:0000313" key="3">
    <source>
        <dbReference type="Proteomes" id="UP000691718"/>
    </source>
</evidence>
<feature type="compositionally biased region" description="Basic and acidic residues" evidence="1">
    <location>
        <begin position="107"/>
        <end position="154"/>
    </location>
</feature>
<reference evidence="2" key="1">
    <citation type="submission" date="2021-04" db="EMBL/GenBank/DDBJ databases">
        <authorList>
            <person name="Tunstrom K."/>
        </authorList>
    </citation>
    <scope>NUCLEOTIDE SEQUENCE</scope>
</reference>
<evidence type="ECO:0000313" key="2">
    <source>
        <dbReference type="EMBL" id="CAG5016948.1"/>
    </source>
</evidence>
<keyword evidence="3" id="KW-1185">Reference proteome</keyword>
<dbReference type="AlphaFoldDB" id="A0A8S3XF08"/>
<dbReference type="Proteomes" id="UP000691718">
    <property type="component" value="Unassembled WGS sequence"/>
</dbReference>
<evidence type="ECO:0000256" key="1">
    <source>
        <dbReference type="SAM" id="MobiDB-lite"/>
    </source>
</evidence>
<dbReference type="EMBL" id="CAJQZP010001115">
    <property type="protein sequence ID" value="CAG5016948.1"/>
    <property type="molecule type" value="Genomic_DNA"/>
</dbReference>
<feature type="compositionally biased region" description="Basic and acidic residues" evidence="1">
    <location>
        <begin position="83"/>
        <end position="94"/>
    </location>
</feature>
<comment type="caution">
    <text evidence="2">The sequence shown here is derived from an EMBL/GenBank/DDBJ whole genome shotgun (WGS) entry which is preliminary data.</text>
</comment>
<accession>A0A8S3XF08</accession>
<protein>
    <submittedName>
        <fullName evidence="2">(apollo) hypothetical protein</fullName>
    </submittedName>
</protein>
<organism evidence="2 3">
    <name type="scientific">Parnassius apollo</name>
    <name type="common">Apollo butterfly</name>
    <name type="synonym">Papilio apollo</name>
    <dbReference type="NCBI Taxonomy" id="110799"/>
    <lineage>
        <taxon>Eukaryota</taxon>
        <taxon>Metazoa</taxon>
        <taxon>Ecdysozoa</taxon>
        <taxon>Arthropoda</taxon>
        <taxon>Hexapoda</taxon>
        <taxon>Insecta</taxon>
        <taxon>Pterygota</taxon>
        <taxon>Neoptera</taxon>
        <taxon>Endopterygota</taxon>
        <taxon>Lepidoptera</taxon>
        <taxon>Glossata</taxon>
        <taxon>Ditrysia</taxon>
        <taxon>Papilionoidea</taxon>
        <taxon>Papilionidae</taxon>
        <taxon>Parnassiinae</taxon>
        <taxon>Parnassini</taxon>
        <taxon>Parnassius</taxon>
        <taxon>Parnassius</taxon>
    </lineage>
</organism>
<proteinExistence type="predicted"/>